<feature type="compositionally biased region" description="Polar residues" evidence="1">
    <location>
        <begin position="293"/>
        <end position="310"/>
    </location>
</feature>
<feature type="region of interest" description="Disordered" evidence="1">
    <location>
        <begin position="256"/>
        <end position="349"/>
    </location>
</feature>
<proteinExistence type="predicted"/>
<dbReference type="PANTHER" id="PTHR45786:SF74">
    <property type="entry name" value="ATP-DEPENDENT DNA HELICASE"/>
    <property type="match status" value="1"/>
</dbReference>
<evidence type="ECO:0000256" key="1">
    <source>
        <dbReference type="SAM" id="MobiDB-lite"/>
    </source>
</evidence>
<feature type="region of interest" description="Disordered" evidence="1">
    <location>
        <begin position="416"/>
        <end position="486"/>
    </location>
</feature>
<gene>
    <name evidence="2" type="ORF">CTI12_AA255420</name>
</gene>
<dbReference type="PANTHER" id="PTHR45786">
    <property type="entry name" value="DNA BINDING PROTEIN-LIKE"/>
    <property type="match status" value="1"/>
</dbReference>
<dbReference type="EMBL" id="PKPP01002612">
    <property type="protein sequence ID" value="PWA74155.1"/>
    <property type="molecule type" value="Genomic_DNA"/>
</dbReference>
<name>A0A2U1NKW7_ARTAN</name>
<dbReference type="AlphaFoldDB" id="A0A2U1NKW7"/>
<feature type="compositionally biased region" description="Basic residues" evidence="1">
    <location>
        <begin position="181"/>
        <end position="190"/>
    </location>
</feature>
<feature type="region of interest" description="Disordered" evidence="1">
    <location>
        <begin position="1"/>
        <end position="32"/>
    </location>
</feature>
<organism evidence="2 3">
    <name type="scientific">Artemisia annua</name>
    <name type="common">Sweet wormwood</name>
    <dbReference type="NCBI Taxonomy" id="35608"/>
    <lineage>
        <taxon>Eukaryota</taxon>
        <taxon>Viridiplantae</taxon>
        <taxon>Streptophyta</taxon>
        <taxon>Embryophyta</taxon>
        <taxon>Tracheophyta</taxon>
        <taxon>Spermatophyta</taxon>
        <taxon>Magnoliopsida</taxon>
        <taxon>eudicotyledons</taxon>
        <taxon>Gunneridae</taxon>
        <taxon>Pentapetalae</taxon>
        <taxon>asterids</taxon>
        <taxon>campanulids</taxon>
        <taxon>Asterales</taxon>
        <taxon>Asteraceae</taxon>
        <taxon>Asteroideae</taxon>
        <taxon>Anthemideae</taxon>
        <taxon>Artemisiinae</taxon>
        <taxon>Artemisia</taxon>
    </lineage>
</organism>
<feature type="compositionally biased region" description="Basic residues" evidence="1">
    <location>
        <begin position="311"/>
        <end position="323"/>
    </location>
</feature>
<sequence length="486" mass="54524">MPPKQNNGNTKYGDKVTQTNPETTSLPFGPQKPNVHNLNLFTNTQPTLSKCNAAMLDFSTQTVLPVQGGHPFVDQSPLIQPSAPLEENMRKRKGKDVLDVCAIEKHAFEDNIPYIPHVYSYNIPPIQAISQHHESTMMHTAEGMHGFVHQPQLLPTEEPSFPLENQVSFLQSRFEWQKKGTGQKRKKKSALNKENQVSFLQSRIDWQQKGTGQKRHTRSSSNEGPSTQMQKQNTTKNFNASHHTSCNVSCDKQLPAVQTSDEGPSTRLQKKNVRKNSCDRRHTSSDLRCDASLRNTEYNNEGPPSQLRNQKTQKKFAQRRAKISRNVTHETVSQSSQSNNQGGARRYELPTSNNVAAIVFDGGPTSESDYDVIIEYKNSPPQRINKLHQSYMSLQFPLIFIYGQPGKMEGKMIVKEDSASGTPPPTVEIETEERLEQKTAGQSTQKTAKRPLFQQQPSNSKKQKGPAKSTTAGKGNTDESEDNNQN</sequence>
<reference evidence="2 3" key="1">
    <citation type="journal article" date="2018" name="Mol. Plant">
        <title>The genome of Artemisia annua provides insight into the evolution of Asteraceae family and artemisinin biosynthesis.</title>
        <authorList>
            <person name="Shen Q."/>
            <person name="Zhang L."/>
            <person name="Liao Z."/>
            <person name="Wang S."/>
            <person name="Yan T."/>
            <person name="Shi P."/>
            <person name="Liu M."/>
            <person name="Fu X."/>
            <person name="Pan Q."/>
            <person name="Wang Y."/>
            <person name="Lv Z."/>
            <person name="Lu X."/>
            <person name="Zhang F."/>
            <person name="Jiang W."/>
            <person name="Ma Y."/>
            <person name="Chen M."/>
            <person name="Hao X."/>
            <person name="Li L."/>
            <person name="Tang Y."/>
            <person name="Lv G."/>
            <person name="Zhou Y."/>
            <person name="Sun X."/>
            <person name="Brodelius P.E."/>
            <person name="Rose J.K.C."/>
            <person name="Tang K."/>
        </authorList>
    </citation>
    <scope>NUCLEOTIDE SEQUENCE [LARGE SCALE GENOMIC DNA]</scope>
    <source>
        <strain evidence="3">cv. Huhao1</strain>
        <tissue evidence="2">Leaf</tissue>
    </source>
</reference>
<feature type="region of interest" description="Disordered" evidence="1">
    <location>
        <begin position="178"/>
        <end position="240"/>
    </location>
</feature>
<feature type="compositionally biased region" description="Polar residues" evidence="1">
    <location>
        <begin position="1"/>
        <end position="26"/>
    </location>
</feature>
<protein>
    <submittedName>
        <fullName evidence="2">Uncharacterized protein</fullName>
    </submittedName>
</protein>
<dbReference type="Proteomes" id="UP000245207">
    <property type="component" value="Unassembled WGS sequence"/>
</dbReference>
<feature type="compositionally biased region" description="Polar residues" evidence="1">
    <location>
        <begin position="219"/>
        <end position="240"/>
    </location>
</feature>
<feature type="compositionally biased region" description="Basic and acidic residues" evidence="1">
    <location>
        <begin position="276"/>
        <end position="291"/>
    </location>
</feature>
<feature type="compositionally biased region" description="Polar residues" evidence="1">
    <location>
        <begin position="256"/>
        <end position="267"/>
    </location>
</feature>
<keyword evidence="3" id="KW-1185">Reference proteome</keyword>
<evidence type="ECO:0000313" key="2">
    <source>
        <dbReference type="EMBL" id="PWA74155.1"/>
    </source>
</evidence>
<dbReference type="OrthoDB" id="1833255at2759"/>
<accession>A0A2U1NKW7</accession>
<evidence type="ECO:0000313" key="3">
    <source>
        <dbReference type="Proteomes" id="UP000245207"/>
    </source>
</evidence>
<feature type="compositionally biased region" description="Polar residues" evidence="1">
    <location>
        <begin position="192"/>
        <end position="211"/>
    </location>
</feature>
<comment type="caution">
    <text evidence="2">The sequence shown here is derived from an EMBL/GenBank/DDBJ whole genome shotgun (WGS) entry which is preliminary data.</text>
</comment>